<gene>
    <name evidence="7" type="ORF">PNOK_0895700</name>
</gene>
<evidence type="ECO:0000256" key="1">
    <source>
        <dbReference type="ARBA" id="ARBA00010699"/>
    </source>
</evidence>
<dbReference type="InterPro" id="IPR005793">
    <property type="entry name" value="Formyl_trans_C"/>
</dbReference>
<dbReference type="Pfam" id="PF00551">
    <property type="entry name" value="Formyl_trans_N"/>
    <property type="match status" value="1"/>
</dbReference>
<evidence type="ECO:0000256" key="4">
    <source>
        <dbReference type="ARBA" id="ARBA00022917"/>
    </source>
</evidence>
<dbReference type="EC" id="2.1.2.9" evidence="2"/>
<keyword evidence="4" id="KW-0648">Protein biosynthesis</keyword>
<dbReference type="InterPro" id="IPR041711">
    <property type="entry name" value="Met-tRNA-FMT_N"/>
</dbReference>
<protein>
    <recommendedName>
        <fullName evidence="2">methionyl-tRNA formyltransferase</fullName>
        <ecNumber evidence="2">2.1.2.9</ecNumber>
    </recommendedName>
</protein>
<dbReference type="EMBL" id="NBII01000010">
    <property type="protein sequence ID" value="PAV15196.1"/>
    <property type="molecule type" value="Genomic_DNA"/>
</dbReference>
<dbReference type="STRING" id="2282107.A0A286U6I8"/>
<evidence type="ECO:0000259" key="6">
    <source>
        <dbReference type="Pfam" id="PF02911"/>
    </source>
</evidence>
<dbReference type="CDD" id="cd08646">
    <property type="entry name" value="FMT_core_Met-tRNA-FMT_N"/>
    <property type="match status" value="1"/>
</dbReference>
<dbReference type="GO" id="GO:0005739">
    <property type="term" value="C:mitochondrion"/>
    <property type="evidence" value="ECO:0007669"/>
    <property type="project" value="TreeGrafter"/>
</dbReference>
<feature type="domain" description="Formyl transferase N-terminal" evidence="5">
    <location>
        <begin position="37"/>
        <end position="226"/>
    </location>
</feature>
<dbReference type="GO" id="GO:0004479">
    <property type="term" value="F:methionyl-tRNA formyltransferase activity"/>
    <property type="evidence" value="ECO:0007669"/>
    <property type="project" value="UniProtKB-EC"/>
</dbReference>
<dbReference type="Gene3D" id="3.40.50.12230">
    <property type="match status" value="1"/>
</dbReference>
<dbReference type="Proteomes" id="UP000217199">
    <property type="component" value="Unassembled WGS sequence"/>
</dbReference>
<evidence type="ECO:0000259" key="5">
    <source>
        <dbReference type="Pfam" id="PF00551"/>
    </source>
</evidence>
<keyword evidence="3" id="KW-0808">Transferase</keyword>
<dbReference type="AlphaFoldDB" id="A0A286U6I8"/>
<keyword evidence="8" id="KW-1185">Reference proteome</keyword>
<dbReference type="FunCoup" id="A0A286U6I8">
    <property type="interactions" value="214"/>
</dbReference>
<dbReference type="Pfam" id="PF02911">
    <property type="entry name" value="Formyl_trans_C"/>
    <property type="match status" value="1"/>
</dbReference>
<sequence length="379" mass="43231">MYFLQFAIKRKHLRLPSRISYRYLSISSKQAFTPFNVLFLGGDEFSVTVLDQLYKHHDVWNKISVVTHPDQWIGRKKKELSVSPLKIKSLDAGLDTHLIPTEKSAFRNWVPPTPFKDPADSENNILITASFGRMIPDHFLHLFPESRRLNVHPSLLPLYRGPAPIQHTIIDDKKETGVCVLEMKEKKYGADCGEIWRKKSIVVPPATTYFGLRDILALEGGKILVDLLRDMMKGPVIAFPQDEAGVTRAPFITRSTTCIDFQTWDAPRVERIYRAVGHQEALYTYLPSGKALQLFCPQVYPSHPMKELPKPLQALKNPGSMTFDPTLGMVAIRCANDSYIHVPFVKQQDKRRLAASDWWLGVNPQWLSNKVLQFGPKIN</sequence>
<dbReference type="OrthoDB" id="10268103at2759"/>
<evidence type="ECO:0000313" key="8">
    <source>
        <dbReference type="Proteomes" id="UP000217199"/>
    </source>
</evidence>
<dbReference type="PANTHER" id="PTHR11138">
    <property type="entry name" value="METHIONYL-TRNA FORMYLTRANSFERASE"/>
    <property type="match status" value="1"/>
</dbReference>
<name>A0A286U6I8_9AGAM</name>
<comment type="similarity">
    <text evidence="1">Belongs to the Fmt family.</text>
</comment>
<organism evidence="7 8">
    <name type="scientific">Pyrrhoderma noxium</name>
    <dbReference type="NCBI Taxonomy" id="2282107"/>
    <lineage>
        <taxon>Eukaryota</taxon>
        <taxon>Fungi</taxon>
        <taxon>Dikarya</taxon>
        <taxon>Basidiomycota</taxon>
        <taxon>Agaricomycotina</taxon>
        <taxon>Agaricomycetes</taxon>
        <taxon>Hymenochaetales</taxon>
        <taxon>Hymenochaetaceae</taxon>
        <taxon>Pyrrhoderma</taxon>
    </lineage>
</organism>
<evidence type="ECO:0000256" key="2">
    <source>
        <dbReference type="ARBA" id="ARBA00012261"/>
    </source>
</evidence>
<dbReference type="SUPFAM" id="SSF53328">
    <property type="entry name" value="Formyltransferase"/>
    <property type="match status" value="1"/>
</dbReference>
<feature type="domain" description="Formyl transferase C-terminal" evidence="6">
    <location>
        <begin position="252"/>
        <end position="361"/>
    </location>
</feature>
<reference evidence="7 8" key="1">
    <citation type="journal article" date="2017" name="Mol. Ecol.">
        <title>Comparative and population genomic landscape of Phellinus noxius: A hypervariable fungus causing root rot in trees.</title>
        <authorList>
            <person name="Chung C.L."/>
            <person name="Lee T.J."/>
            <person name="Akiba M."/>
            <person name="Lee H.H."/>
            <person name="Kuo T.H."/>
            <person name="Liu D."/>
            <person name="Ke H.M."/>
            <person name="Yokoi T."/>
            <person name="Roa M.B."/>
            <person name="Lu M.J."/>
            <person name="Chang Y.Y."/>
            <person name="Ann P.J."/>
            <person name="Tsai J.N."/>
            <person name="Chen C.Y."/>
            <person name="Tzean S.S."/>
            <person name="Ota Y."/>
            <person name="Hattori T."/>
            <person name="Sahashi N."/>
            <person name="Liou R.F."/>
            <person name="Kikuchi T."/>
            <person name="Tsai I.J."/>
        </authorList>
    </citation>
    <scope>NUCLEOTIDE SEQUENCE [LARGE SCALE GENOMIC DNA]</scope>
    <source>
        <strain evidence="7 8">FFPRI411160</strain>
    </source>
</reference>
<evidence type="ECO:0000256" key="3">
    <source>
        <dbReference type="ARBA" id="ARBA00022679"/>
    </source>
</evidence>
<dbReference type="InterPro" id="IPR002376">
    <property type="entry name" value="Formyl_transf_N"/>
</dbReference>
<proteinExistence type="inferred from homology"/>
<dbReference type="InParanoid" id="A0A286U6I8"/>
<dbReference type="InterPro" id="IPR036477">
    <property type="entry name" value="Formyl_transf_N_sf"/>
</dbReference>
<comment type="caution">
    <text evidence="7">The sequence shown here is derived from an EMBL/GenBank/DDBJ whole genome shotgun (WGS) entry which is preliminary data.</text>
</comment>
<evidence type="ECO:0000313" key="7">
    <source>
        <dbReference type="EMBL" id="PAV15196.1"/>
    </source>
</evidence>
<dbReference type="PANTHER" id="PTHR11138:SF5">
    <property type="entry name" value="METHIONYL-TRNA FORMYLTRANSFERASE, MITOCHONDRIAL"/>
    <property type="match status" value="1"/>
</dbReference>
<accession>A0A286U6I8</accession>